<evidence type="ECO:0000313" key="10">
    <source>
        <dbReference type="EMBL" id="EMR08101.1"/>
    </source>
</evidence>
<protein>
    <recommendedName>
        <fullName evidence="9">RING-type domain-containing protein</fullName>
    </recommendedName>
</protein>
<dbReference type="InterPro" id="IPR047544">
    <property type="entry name" value="RING-HC_RBR_RNF216"/>
</dbReference>
<keyword evidence="2" id="KW-0808">Transferase</keyword>
<keyword evidence="4" id="KW-0677">Repeat</keyword>
<dbReference type="GeneID" id="19897227"/>
<accession>M7NLT5</accession>
<evidence type="ECO:0000256" key="4">
    <source>
        <dbReference type="ARBA" id="ARBA00022737"/>
    </source>
</evidence>
<dbReference type="OrthoDB" id="10009520at2759"/>
<evidence type="ECO:0000256" key="8">
    <source>
        <dbReference type="SAM" id="Phobius"/>
    </source>
</evidence>
<dbReference type="eggNOG" id="KOG1812">
    <property type="taxonomic scope" value="Eukaryota"/>
</dbReference>
<proteinExistence type="predicted"/>
<evidence type="ECO:0000256" key="3">
    <source>
        <dbReference type="ARBA" id="ARBA00022723"/>
    </source>
</evidence>
<dbReference type="InterPro" id="IPR047546">
    <property type="entry name" value="Rcat_RBR_RNF216"/>
</dbReference>
<dbReference type="PROSITE" id="PS51873">
    <property type="entry name" value="TRIAD"/>
    <property type="match status" value="1"/>
</dbReference>
<dbReference type="HOGENOM" id="CLU_017097_0_0_1"/>
<dbReference type="CDD" id="cd16630">
    <property type="entry name" value="RING-HC_RBR_RNF216"/>
    <property type="match status" value="1"/>
</dbReference>
<keyword evidence="5" id="KW-0863">Zinc-finger</keyword>
<name>M7NLT5_PNEMU</name>
<evidence type="ECO:0000259" key="9">
    <source>
        <dbReference type="PROSITE" id="PS51873"/>
    </source>
</evidence>
<dbReference type="GO" id="GO:0008270">
    <property type="term" value="F:zinc ion binding"/>
    <property type="evidence" value="ECO:0007669"/>
    <property type="project" value="UniProtKB-KW"/>
</dbReference>
<keyword evidence="8" id="KW-1133">Transmembrane helix</keyword>
<evidence type="ECO:0000313" key="11">
    <source>
        <dbReference type="Proteomes" id="UP000011958"/>
    </source>
</evidence>
<gene>
    <name evidence="10" type="ORF">PNEG_03540</name>
</gene>
<dbReference type="Pfam" id="PF26191">
    <property type="entry name" value="RING-HC_RBR_RNF216"/>
    <property type="match status" value="1"/>
</dbReference>
<dbReference type="PANTHER" id="PTHR22770:SF42">
    <property type="entry name" value="FINGER PROTEIN (ZIN), PUTATIVE (AFU_ORTHOLOGUE AFUA_4G03910)-RELATED"/>
    <property type="match status" value="1"/>
</dbReference>
<dbReference type="EMBL" id="AFWA02000016">
    <property type="protein sequence ID" value="EMR08101.1"/>
    <property type="molecule type" value="Genomic_DNA"/>
</dbReference>
<evidence type="ECO:0000256" key="6">
    <source>
        <dbReference type="ARBA" id="ARBA00022786"/>
    </source>
</evidence>
<dbReference type="OMA" id="IQIEVFR"/>
<dbReference type="CDD" id="cd20353">
    <property type="entry name" value="Rcat_RBR_RNF216"/>
    <property type="match status" value="1"/>
</dbReference>
<organism evidence="10 11">
    <name type="scientific">Pneumocystis murina (strain B123)</name>
    <name type="common">Mouse pneumocystis pneumonia agent</name>
    <name type="synonym">Pneumocystis carinii f. sp. muris</name>
    <dbReference type="NCBI Taxonomy" id="1069680"/>
    <lineage>
        <taxon>Eukaryota</taxon>
        <taxon>Fungi</taxon>
        <taxon>Dikarya</taxon>
        <taxon>Ascomycota</taxon>
        <taxon>Taphrinomycotina</taxon>
        <taxon>Pneumocystomycetes</taxon>
        <taxon>Pneumocystaceae</taxon>
        <taxon>Pneumocystis</taxon>
    </lineage>
</organism>
<dbReference type="AlphaFoldDB" id="M7NLT5"/>
<dbReference type="PANTHER" id="PTHR22770">
    <property type="entry name" value="UBIQUITIN CONJUGATING ENZYME 7 INTERACTING PROTEIN-RELATED"/>
    <property type="match status" value="1"/>
</dbReference>
<feature type="domain" description="RING-type" evidence="9">
    <location>
        <begin position="257"/>
        <end position="553"/>
    </location>
</feature>
<comment type="pathway">
    <text evidence="1">Protein modification; protein ubiquitination.</text>
</comment>
<evidence type="ECO:0000256" key="1">
    <source>
        <dbReference type="ARBA" id="ARBA00004906"/>
    </source>
</evidence>
<dbReference type="SUPFAM" id="SSF57850">
    <property type="entry name" value="RING/U-box"/>
    <property type="match status" value="1"/>
</dbReference>
<reference evidence="11" key="1">
    <citation type="journal article" date="2016" name="Nat. Commun.">
        <title>Genome analysis of three Pneumocystis species reveals adaptation mechanisms to life exclusively in mammalian hosts.</title>
        <authorList>
            <person name="Ma L."/>
            <person name="Chen Z."/>
            <person name="Huang D.W."/>
            <person name="Kutty G."/>
            <person name="Ishihara M."/>
            <person name="Wang H."/>
            <person name="Abouelleil A."/>
            <person name="Bishop L."/>
            <person name="Davey E."/>
            <person name="Deng R."/>
            <person name="Deng X."/>
            <person name="Fan L."/>
            <person name="Fantoni G."/>
            <person name="Fitzgerald M."/>
            <person name="Gogineni E."/>
            <person name="Goldberg J.M."/>
            <person name="Handley G."/>
            <person name="Hu X."/>
            <person name="Huber C."/>
            <person name="Jiao X."/>
            <person name="Jones K."/>
            <person name="Levin J.Z."/>
            <person name="Liu Y."/>
            <person name="Macdonald P."/>
            <person name="Melnikov A."/>
            <person name="Raley C."/>
            <person name="Sassi M."/>
            <person name="Sherman B.T."/>
            <person name="Song X."/>
            <person name="Sykes S."/>
            <person name="Tran B."/>
            <person name="Walsh L."/>
            <person name="Xia Y."/>
            <person name="Yang J."/>
            <person name="Young S."/>
            <person name="Zeng Q."/>
            <person name="Zheng X."/>
            <person name="Stephens R."/>
            <person name="Nusbaum C."/>
            <person name="Birren B.W."/>
            <person name="Azadi P."/>
            <person name="Lempicki R.A."/>
            <person name="Cuomo C.A."/>
            <person name="Kovacs J.A."/>
        </authorList>
    </citation>
    <scope>NUCLEOTIDE SEQUENCE [LARGE SCALE GENOMIC DNA]</scope>
    <source>
        <strain evidence="11">B123</strain>
    </source>
</reference>
<dbReference type="VEuPathDB" id="FungiDB:PNEG_03540"/>
<keyword evidence="11" id="KW-1185">Reference proteome</keyword>
<dbReference type="STRING" id="1069680.M7NLT5"/>
<dbReference type="GO" id="GO:0016740">
    <property type="term" value="F:transferase activity"/>
    <property type="evidence" value="ECO:0007669"/>
    <property type="project" value="UniProtKB-KW"/>
</dbReference>
<feature type="transmembrane region" description="Helical" evidence="8">
    <location>
        <begin position="400"/>
        <end position="420"/>
    </location>
</feature>
<sequence>MQEISVPSRKYTSENVSLPLSKNYFELLQLESLFPDADPLYLAECLAYYDEDAVQRSTLKIIFHCYGQYPKKSSWMHYIREDDKKNAKLDILNQIFPNIDVECLRNELIRRDDTYLLKSIESLLNIDIESTGVSRLRIGKIEPWQRFRSYEYISSVRFQLISEFPDVPSSTINAVMVENNNDYYRSKTVLSRMQGERWWKSLVSFVRKKRSKLNYVICEELSREMLNLEKKRRDQIVMKDFEHAVQLNWQEYYDKGLLIECGCCFSEYAWETLAYCSEGHIVCKKCLEKTVQEGIYGQGNLRGQLRIKCIFSNIETVCAGFYSKDILKNSLPSDLLKAYEDSLKFRCIFDSSCENLVTCPFCGYAEFIDVWKIKFYWKIFIMVFMIGFIMQLAFFLSFVMFLSSLIVITSVYLSGFFFIINCSSNFLRKWIDKTAYRILRKRSCSLFKCRNVDYCGKFSCCRCRKEWMPFHKCFEKELDGLRLYVEREMANAVKRTCPVCNLSFVKSDGCNKLICQCGYVMCYICRKNIKKESYAHFCHHFRSIPGKKCTECTKCDLYKVDDNIAEVAERATKEYLLGCKDSGVWLGLKHHTELLKDGSLFGRILVVINNLLELFLEHILA</sequence>
<dbReference type="Pfam" id="PF26200">
    <property type="entry name" value="Rcat_RNF216"/>
    <property type="match status" value="1"/>
</dbReference>
<dbReference type="InterPro" id="IPR051628">
    <property type="entry name" value="LUBAC_E3_Ligases"/>
</dbReference>
<evidence type="ECO:0000256" key="5">
    <source>
        <dbReference type="ARBA" id="ARBA00022771"/>
    </source>
</evidence>
<keyword evidence="7" id="KW-0862">Zinc</keyword>
<keyword evidence="6" id="KW-0833">Ubl conjugation pathway</keyword>
<dbReference type="Gene3D" id="1.20.120.1750">
    <property type="match status" value="1"/>
</dbReference>
<keyword evidence="8" id="KW-0812">Transmembrane</keyword>
<feature type="transmembrane region" description="Helical" evidence="8">
    <location>
        <begin position="375"/>
        <end position="394"/>
    </location>
</feature>
<dbReference type="RefSeq" id="XP_007875632.1">
    <property type="nucleotide sequence ID" value="XM_007877441.1"/>
</dbReference>
<comment type="caution">
    <text evidence="10">The sequence shown here is derived from an EMBL/GenBank/DDBJ whole genome shotgun (WGS) entry which is preliminary data.</text>
</comment>
<keyword evidence="3" id="KW-0479">Metal-binding</keyword>
<dbReference type="InterPro" id="IPR044066">
    <property type="entry name" value="TRIAD_supradom"/>
</dbReference>
<dbReference type="Proteomes" id="UP000011958">
    <property type="component" value="Unassembled WGS sequence"/>
</dbReference>
<keyword evidence="8" id="KW-0472">Membrane</keyword>
<evidence type="ECO:0000256" key="2">
    <source>
        <dbReference type="ARBA" id="ARBA00022679"/>
    </source>
</evidence>
<evidence type="ECO:0000256" key="7">
    <source>
        <dbReference type="ARBA" id="ARBA00022833"/>
    </source>
</evidence>